<evidence type="ECO:0000313" key="4">
    <source>
        <dbReference type="Proteomes" id="UP001596378"/>
    </source>
</evidence>
<keyword evidence="2" id="KW-0472">Membrane</keyword>
<evidence type="ECO:0000256" key="1">
    <source>
        <dbReference type="SAM" id="MobiDB-lite"/>
    </source>
</evidence>
<protein>
    <submittedName>
        <fullName evidence="3">Uncharacterized protein</fullName>
    </submittedName>
</protein>
<organism evidence="3 4">
    <name type="scientific">Cohnella cellulosilytica</name>
    <dbReference type="NCBI Taxonomy" id="986710"/>
    <lineage>
        <taxon>Bacteria</taxon>
        <taxon>Bacillati</taxon>
        <taxon>Bacillota</taxon>
        <taxon>Bacilli</taxon>
        <taxon>Bacillales</taxon>
        <taxon>Paenibacillaceae</taxon>
        <taxon>Cohnella</taxon>
    </lineage>
</organism>
<gene>
    <name evidence="3" type="ORF">ACFQMJ_22970</name>
</gene>
<dbReference type="RefSeq" id="WP_378044924.1">
    <property type="nucleotide sequence ID" value="NZ_JBHMDN010000006.1"/>
</dbReference>
<feature type="transmembrane region" description="Helical" evidence="2">
    <location>
        <begin position="12"/>
        <end position="33"/>
    </location>
</feature>
<dbReference type="EMBL" id="JBHTAI010000016">
    <property type="protein sequence ID" value="MFC7151410.1"/>
    <property type="molecule type" value="Genomic_DNA"/>
</dbReference>
<comment type="caution">
    <text evidence="3">The sequence shown here is derived from an EMBL/GenBank/DDBJ whole genome shotgun (WGS) entry which is preliminary data.</text>
</comment>
<reference evidence="4" key="1">
    <citation type="journal article" date="2019" name="Int. J. Syst. Evol. Microbiol.">
        <title>The Global Catalogue of Microorganisms (GCM) 10K type strain sequencing project: providing services to taxonomists for standard genome sequencing and annotation.</title>
        <authorList>
            <consortium name="The Broad Institute Genomics Platform"/>
            <consortium name="The Broad Institute Genome Sequencing Center for Infectious Disease"/>
            <person name="Wu L."/>
            <person name="Ma J."/>
        </authorList>
    </citation>
    <scope>NUCLEOTIDE SEQUENCE [LARGE SCALE GENOMIC DNA]</scope>
    <source>
        <strain evidence="4">KCTC 12907</strain>
    </source>
</reference>
<keyword evidence="4" id="KW-1185">Reference proteome</keyword>
<keyword evidence="2" id="KW-0812">Transmembrane</keyword>
<proteinExistence type="predicted"/>
<name>A0ABW2FHF8_9BACL</name>
<dbReference type="Proteomes" id="UP001596378">
    <property type="component" value="Unassembled WGS sequence"/>
</dbReference>
<accession>A0ABW2FHF8</accession>
<feature type="region of interest" description="Disordered" evidence="1">
    <location>
        <begin position="258"/>
        <end position="323"/>
    </location>
</feature>
<evidence type="ECO:0000313" key="3">
    <source>
        <dbReference type="EMBL" id="MFC7151410.1"/>
    </source>
</evidence>
<sequence>MNSKLKKRYKIWMVTTVVIVLISQALIFSLGGYNSQQEREVSAQDAGENDRIIAADLSNLTGATSEYILEMRAKGQEWNDILEQLKSADYADNREDKDVRVQQLLEAGISEEGLNRLASEGYTEQEIWNAFLLAERVATQIKELAEGSVVQAPSNPQAITTESKDDEIFLKEIRSVAEKFELEAAVSFMLSLKADFGSYEAVLDEYLAALQLGLDLGEYSRDKEQYEQNKARMSAERIGQVGISLAEIENRVLERIRQKNDEEHESEQSGSIQPIADKEGMNGTVHPLPEVPMPRVEEVKPRNPADVLQDELDRINPNVTISD</sequence>
<evidence type="ECO:0000256" key="2">
    <source>
        <dbReference type="SAM" id="Phobius"/>
    </source>
</evidence>
<keyword evidence="2" id="KW-1133">Transmembrane helix</keyword>